<name>A0A7X8YI51_9VIBR</name>
<sequence length="328" mass="36652">MKKWSVTISALTLCLASVTQAKVPTASVSQGPTQRAGVSGDIAINAFVFDTKNNLSTSSDSRIESLDQAAPSKQKVFVAPLGNVRYTFGRQRHQQVYLGTAREDVAVGNLALQLGYRYTFSNGVVSDISILPTVLSGEVWRDPYKEGVSRSKTDEHGIAYRFQLNRLFGFLGLDMAYARNDIDHDDLAGTALARDADTYTIKASTRFPVSRGLFIAPSLRYLRHNADGDAASFDEYRLSVSGFQMWQRQKLGLTLDYAKQDYRATNPIFSKKRHNNVVSLFAVYEYEQPFGWQNWSAVGLAGYEHNDANIRFYDVRQGMISAGLNYKF</sequence>
<reference evidence="2 3" key="1">
    <citation type="submission" date="2020-04" db="EMBL/GenBank/DDBJ databases">
        <title>Vibrio sp. SM6, a novel species isolated from seawater.</title>
        <authorList>
            <person name="Wang X."/>
        </authorList>
    </citation>
    <scope>NUCLEOTIDE SEQUENCE [LARGE SCALE GENOMIC DNA]</scope>
    <source>
        <strain evidence="2 3">SM6</strain>
    </source>
</reference>
<evidence type="ECO:0000313" key="3">
    <source>
        <dbReference type="Proteomes" id="UP000535589"/>
    </source>
</evidence>
<dbReference type="AlphaFoldDB" id="A0A7X8YI51"/>
<dbReference type="InterPro" id="IPR016896">
    <property type="entry name" value="DUF2860"/>
</dbReference>
<feature type="signal peptide" evidence="1">
    <location>
        <begin position="1"/>
        <end position="21"/>
    </location>
</feature>
<dbReference type="EMBL" id="JABAIK010000019">
    <property type="protein sequence ID" value="NLS14349.1"/>
    <property type="molecule type" value="Genomic_DNA"/>
</dbReference>
<keyword evidence="3" id="KW-1185">Reference proteome</keyword>
<comment type="caution">
    <text evidence="2">The sequence shown here is derived from an EMBL/GenBank/DDBJ whole genome shotgun (WGS) entry which is preliminary data.</text>
</comment>
<organism evidence="2 3">
    <name type="scientific">Vibrio agarilyticus</name>
    <dbReference type="NCBI Taxonomy" id="2726741"/>
    <lineage>
        <taxon>Bacteria</taxon>
        <taxon>Pseudomonadati</taxon>
        <taxon>Pseudomonadota</taxon>
        <taxon>Gammaproteobacteria</taxon>
        <taxon>Vibrionales</taxon>
        <taxon>Vibrionaceae</taxon>
        <taxon>Vibrio</taxon>
    </lineage>
</organism>
<dbReference type="Pfam" id="PF11059">
    <property type="entry name" value="DUF2860"/>
    <property type="match status" value="1"/>
</dbReference>
<dbReference type="SUPFAM" id="SSF56935">
    <property type="entry name" value="Porins"/>
    <property type="match status" value="1"/>
</dbReference>
<protein>
    <submittedName>
        <fullName evidence="2">DUF2860 domain-containing protein</fullName>
    </submittedName>
</protein>
<gene>
    <name evidence="2" type="ORF">HGP28_15825</name>
</gene>
<proteinExistence type="predicted"/>
<dbReference type="Proteomes" id="UP000535589">
    <property type="component" value="Unassembled WGS sequence"/>
</dbReference>
<keyword evidence="1" id="KW-0732">Signal</keyword>
<feature type="chain" id="PRO_5030719963" evidence="1">
    <location>
        <begin position="22"/>
        <end position="328"/>
    </location>
</feature>
<evidence type="ECO:0000313" key="2">
    <source>
        <dbReference type="EMBL" id="NLS14349.1"/>
    </source>
</evidence>
<accession>A0A7X8YI51</accession>
<dbReference type="RefSeq" id="WP_168837446.1">
    <property type="nucleotide sequence ID" value="NZ_JABAIK010000019.1"/>
</dbReference>
<dbReference type="PIRSF" id="PIRSF028696">
    <property type="entry name" value="UCP028696"/>
    <property type="match status" value="1"/>
</dbReference>
<evidence type="ECO:0000256" key="1">
    <source>
        <dbReference type="SAM" id="SignalP"/>
    </source>
</evidence>